<dbReference type="InterPro" id="IPR011990">
    <property type="entry name" value="TPR-like_helical_dom_sf"/>
</dbReference>
<accession>A0A5P1ERL9</accession>
<protein>
    <recommendedName>
        <fullName evidence="6">Vacuolar protein sorting-associated protein 41 homolog</fullName>
    </recommendedName>
</protein>
<dbReference type="GO" id="GO:0030897">
    <property type="term" value="C:HOPS complex"/>
    <property type="evidence" value="ECO:0007669"/>
    <property type="project" value="TreeGrafter"/>
</dbReference>
<dbReference type="InterPro" id="IPR045111">
    <property type="entry name" value="Vps41/Vps8"/>
</dbReference>
<dbReference type="PANTHER" id="PTHR12616:SF1">
    <property type="entry name" value="VACUOLAR PROTEIN SORTING-ASSOCIATED PROTEIN 41 HOMOLOG"/>
    <property type="match status" value="1"/>
</dbReference>
<dbReference type="PANTHER" id="PTHR12616">
    <property type="entry name" value="VACUOLAR PROTEIN SORTING VPS41"/>
    <property type="match status" value="1"/>
</dbReference>
<reference evidence="5" key="1">
    <citation type="journal article" date="2017" name="Nat. Commun.">
        <title>The asparagus genome sheds light on the origin and evolution of a young Y chromosome.</title>
        <authorList>
            <person name="Harkess A."/>
            <person name="Zhou J."/>
            <person name="Xu C."/>
            <person name="Bowers J.E."/>
            <person name="Van der Hulst R."/>
            <person name="Ayyampalayam S."/>
            <person name="Mercati F."/>
            <person name="Riccardi P."/>
            <person name="McKain M.R."/>
            <person name="Kakrana A."/>
            <person name="Tang H."/>
            <person name="Ray J."/>
            <person name="Groenendijk J."/>
            <person name="Arikit S."/>
            <person name="Mathioni S.M."/>
            <person name="Nakano M."/>
            <person name="Shan H."/>
            <person name="Telgmann-Rauber A."/>
            <person name="Kanno A."/>
            <person name="Yue Z."/>
            <person name="Chen H."/>
            <person name="Li W."/>
            <person name="Chen Y."/>
            <person name="Xu X."/>
            <person name="Zhang Y."/>
            <person name="Luo S."/>
            <person name="Chen H."/>
            <person name="Gao J."/>
            <person name="Mao Z."/>
            <person name="Pires J.C."/>
            <person name="Luo M."/>
            <person name="Kudrna D."/>
            <person name="Wing R.A."/>
            <person name="Meyers B.C."/>
            <person name="Yi K."/>
            <person name="Kong H."/>
            <person name="Lavrijsen P."/>
            <person name="Sunseri F."/>
            <person name="Falavigna A."/>
            <person name="Ye Y."/>
            <person name="Leebens-Mack J.H."/>
            <person name="Chen G."/>
        </authorList>
    </citation>
    <scope>NUCLEOTIDE SEQUENCE [LARGE SCALE GENOMIC DNA]</scope>
    <source>
        <strain evidence="5">cv. DH0086</strain>
    </source>
</reference>
<keyword evidence="2" id="KW-0653">Protein transport</keyword>
<dbReference type="Proteomes" id="UP000243459">
    <property type="component" value="Chromosome 6"/>
</dbReference>
<dbReference type="GO" id="GO:0016236">
    <property type="term" value="P:macroautophagy"/>
    <property type="evidence" value="ECO:0007669"/>
    <property type="project" value="TreeGrafter"/>
</dbReference>
<evidence type="ECO:0000313" key="4">
    <source>
        <dbReference type="EMBL" id="ONK67221.1"/>
    </source>
</evidence>
<evidence type="ECO:0000256" key="3">
    <source>
        <dbReference type="PROSITE-ProRule" id="PRU01006"/>
    </source>
</evidence>
<name>A0A5P1ERL9_ASPOF</name>
<organism evidence="4 5">
    <name type="scientific">Asparagus officinalis</name>
    <name type="common">Garden asparagus</name>
    <dbReference type="NCBI Taxonomy" id="4686"/>
    <lineage>
        <taxon>Eukaryota</taxon>
        <taxon>Viridiplantae</taxon>
        <taxon>Streptophyta</taxon>
        <taxon>Embryophyta</taxon>
        <taxon>Tracheophyta</taxon>
        <taxon>Spermatophyta</taxon>
        <taxon>Magnoliopsida</taxon>
        <taxon>Liliopsida</taxon>
        <taxon>Asparagales</taxon>
        <taxon>Asparagaceae</taxon>
        <taxon>Asparagoideae</taxon>
        <taxon>Asparagus</taxon>
    </lineage>
</organism>
<gene>
    <name evidence="4" type="ORF">A4U43_C06F17810</name>
</gene>
<dbReference type="Gene3D" id="1.25.40.10">
    <property type="entry name" value="Tetratricopeptide repeat domain"/>
    <property type="match status" value="1"/>
</dbReference>
<dbReference type="GO" id="GO:0034058">
    <property type="term" value="P:endosomal vesicle fusion"/>
    <property type="evidence" value="ECO:0007669"/>
    <property type="project" value="TreeGrafter"/>
</dbReference>
<keyword evidence="5" id="KW-1185">Reference proteome</keyword>
<dbReference type="EMBL" id="CM007386">
    <property type="protein sequence ID" value="ONK67221.1"/>
    <property type="molecule type" value="Genomic_DNA"/>
</dbReference>
<dbReference type="GO" id="GO:0005770">
    <property type="term" value="C:late endosome"/>
    <property type="evidence" value="ECO:0007669"/>
    <property type="project" value="TreeGrafter"/>
</dbReference>
<dbReference type="GO" id="GO:0006623">
    <property type="term" value="P:protein targeting to vacuole"/>
    <property type="evidence" value="ECO:0007669"/>
    <property type="project" value="InterPro"/>
</dbReference>
<keyword evidence="1" id="KW-0813">Transport</keyword>
<proteinExistence type="predicted"/>
<dbReference type="OMA" id="VAMEFVM"/>
<evidence type="ECO:0000256" key="1">
    <source>
        <dbReference type="ARBA" id="ARBA00022448"/>
    </source>
</evidence>
<dbReference type="InterPro" id="IPR000547">
    <property type="entry name" value="Clathrin_H-chain/VPS_repeat"/>
</dbReference>
<dbReference type="Gramene" id="ONK67221">
    <property type="protein sequence ID" value="ONK67221"/>
    <property type="gene ID" value="A4U43_C06F17810"/>
</dbReference>
<sequence length="180" mass="20979">MGAIKKCDSKYFLHLYLHSLFVVDPNAGREFHDLQVELYVDYEPRMPLPFLSLSEHYRLDKAYDICVKKDLPREQAYLLGRMGNTKKALTVIIDKLEDIEEAVAIVSNQHDDELWEELIKQCLRKPEMVGMLLEHTIGNLDPLYIVSRVPNGVQIPRLRDRLVKIITNYRTETSLRHGCK</sequence>
<evidence type="ECO:0000256" key="2">
    <source>
        <dbReference type="ARBA" id="ARBA00022927"/>
    </source>
</evidence>
<dbReference type="GO" id="GO:0009267">
    <property type="term" value="P:cellular response to starvation"/>
    <property type="evidence" value="ECO:0007669"/>
    <property type="project" value="TreeGrafter"/>
</dbReference>
<feature type="repeat" description="CHCR" evidence="3">
    <location>
        <begin position="1"/>
        <end position="131"/>
    </location>
</feature>
<evidence type="ECO:0000313" key="5">
    <source>
        <dbReference type="Proteomes" id="UP000243459"/>
    </source>
</evidence>
<evidence type="ECO:0008006" key="6">
    <source>
        <dbReference type="Google" id="ProtNLM"/>
    </source>
</evidence>
<dbReference type="AlphaFoldDB" id="A0A5P1ERL9"/>
<dbReference type="SMART" id="SM00299">
    <property type="entry name" value="CLH"/>
    <property type="match status" value="1"/>
</dbReference>
<dbReference type="PROSITE" id="PS50236">
    <property type="entry name" value="CHCR"/>
    <property type="match status" value="1"/>
</dbReference>
<dbReference type="Pfam" id="PF23556">
    <property type="entry name" value="TPR_Vps41"/>
    <property type="match status" value="1"/>
</dbReference>